<feature type="transmembrane region" description="Helical" evidence="1">
    <location>
        <begin position="60"/>
        <end position="80"/>
    </location>
</feature>
<keyword evidence="3" id="KW-1185">Reference proteome</keyword>
<reference evidence="2 3" key="1">
    <citation type="journal article" date="2013" name="Environ. Microbiol.">
        <title>Chloride and organic osmolytes: a hybrid strategy to cope with elevated salinities by the moderately halophilic, chloride-dependent bacterium Halobacillus halophilus.</title>
        <authorList>
            <person name="Saum S.H."/>
            <person name="Pfeiffer F."/>
            <person name="Palm P."/>
            <person name="Rampp M."/>
            <person name="Schuster S.C."/>
            <person name="Muller V."/>
            <person name="Oesterhelt D."/>
        </authorList>
    </citation>
    <scope>NUCLEOTIDE SEQUENCE [LARGE SCALE GENOMIC DNA]</scope>
    <source>
        <strain evidence="3">ATCC 35676 / DSM 2266 / JCM 20832 / KCTC 3685 / LMG 17431 / NBRC 102448 / NCIMB 2269</strain>
    </source>
</reference>
<dbReference type="eggNOG" id="ENOG502ZIZG">
    <property type="taxonomic scope" value="Bacteria"/>
</dbReference>
<gene>
    <name evidence="2" type="ordered locus">HBHAL_4440</name>
</gene>
<keyword evidence="1" id="KW-1133">Transmembrane helix</keyword>
<dbReference type="EMBL" id="HE717023">
    <property type="protein sequence ID" value="CCG46780.1"/>
    <property type="molecule type" value="Genomic_DNA"/>
</dbReference>
<proteinExistence type="predicted"/>
<evidence type="ECO:0000313" key="2">
    <source>
        <dbReference type="EMBL" id="CCG46780.1"/>
    </source>
</evidence>
<accession>I0JRK9</accession>
<keyword evidence="1" id="KW-0472">Membrane</keyword>
<dbReference type="AlphaFoldDB" id="I0JRK9"/>
<protein>
    <recommendedName>
        <fullName evidence="4">DUF3953 domain-containing protein</fullName>
    </recommendedName>
</protein>
<dbReference type="PATRIC" id="fig|866895.3.peg.3474"/>
<dbReference type="Proteomes" id="UP000007397">
    <property type="component" value="Chromosome"/>
</dbReference>
<evidence type="ECO:0000256" key="1">
    <source>
        <dbReference type="SAM" id="Phobius"/>
    </source>
</evidence>
<dbReference type="HOGENOM" id="CLU_2569094_0_0_9"/>
<keyword evidence="1" id="KW-0812">Transmembrane</keyword>
<evidence type="ECO:0000313" key="3">
    <source>
        <dbReference type="Proteomes" id="UP000007397"/>
    </source>
</evidence>
<dbReference type="KEGG" id="hhd:HBHAL_4440"/>
<name>I0JRK9_HALH3</name>
<feature type="transmembrane region" description="Helical" evidence="1">
    <location>
        <begin position="35"/>
        <end position="53"/>
    </location>
</feature>
<organism evidence="2 3">
    <name type="scientific">Halobacillus halophilus (strain ATCC 35676 / DSM 2266 / JCM 20832 / KCTC 3685 / LMG 17431 / NBRC 102448 / NCIMB 2269)</name>
    <name type="common">Sporosarcina halophila</name>
    <dbReference type="NCBI Taxonomy" id="866895"/>
    <lineage>
        <taxon>Bacteria</taxon>
        <taxon>Bacillati</taxon>
        <taxon>Bacillota</taxon>
        <taxon>Bacilli</taxon>
        <taxon>Bacillales</taxon>
        <taxon>Bacillaceae</taxon>
        <taxon>Halobacillus</taxon>
    </lineage>
</organism>
<evidence type="ECO:0008006" key="4">
    <source>
        <dbReference type="Google" id="ProtNLM"/>
    </source>
</evidence>
<feature type="transmembrane region" description="Helical" evidence="1">
    <location>
        <begin position="7"/>
        <end position="29"/>
    </location>
</feature>
<sequence length="81" mass="9022">MTKVVNILTVLILGSVIVALIMERILGTITVPDGFYLICSLLVLFTVGYRYFFEDDKKKWGISLMVLTAGGLLFAIVFSFI</sequence>